<evidence type="ECO:0008006" key="3">
    <source>
        <dbReference type="Google" id="ProtNLM"/>
    </source>
</evidence>
<sequence>MKKFSLIALSFSLIGCGANQPAYKAFWQKDGVSYQQAVTTEAGCQFEVGMAKLPNPSEKQQLIQACMKKEGFRWGRYLLN</sequence>
<accession>A0AAW7YXH4</accession>
<gene>
    <name evidence="1" type="ORF">Q4528_12625</name>
</gene>
<dbReference type="PROSITE" id="PS51257">
    <property type="entry name" value="PROKAR_LIPOPROTEIN"/>
    <property type="match status" value="1"/>
</dbReference>
<dbReference type="Proteomes" id="UP001170310">
    <property type="component" value="Unassembled WGS sequence"/>
</dbReference>
<organism evidence="1 2">
    <name type="scientific">Staphylococcus pasteuri_A</name>
    <dbReference type="NCBI Taxonomy" id="3062664"/>
    <lineage>
        <taxon>Bacteria</taxon>
        <taxon>Bacillati</taxon>
        <taxon>Bacillota</taxon>
        <taxon>Bacilli</taxon>
        <taxon>Bacillales</taxon>
        <taxon>Staphylococcaceae</taxon>
        <taxon>Staphylococcus</taxon>
    </lineage>
</organism>
<dbReference type="AlphaFoldDB" id="A0AAW7YXH4"/>
<dbReference type="RefSeq" id="WP_215151343.1">
    <property type="nucleotide sequence ID" value="NZ_JAUOQO010000027.1"/>
</dbReference>
<evidence type="ECO:0000313" key="1">
    <source>
        <dbReference type="EMBL" id="MDO6574958.1"/>
    </source>
</evidence>
<dbReference type="EMBL" id="JAUOQO010000027">
    <property type="protein sequence ID" value="MDO6574958.1"/>
    <property type="molecule type" value="Genomic_DNA"/>
</dbReference>
<name>A0AAW7YXH4_9STAP</name>
<reference evidence="1" key="1">
    <citation type="submission" date="2023-07" db="EMBL/GenBank/DDBJ databases">
        <title>Genome content predicts the carbon catabolic preferences of heterotrophic bacteria.</title>
        <authorList>
            <person name="Gralka M."/>
        </authorList>
    </citation>
    <scope>NUCLEOTIDE SEQUENCE</scope>
    <source>
        <strain evidence="1">E2R20</strain>
    </source>
</reference>
<comment type="caution">
    <text evidence="1">The sequence shown here is derived from an EMBL/GenBank/DDBJ whole genome shotgun (WGS) entry which is preliminary data.</text>
</comment>
<protein>
    <recommendedName>
        <fullName evidence="3">Lipoprotein</fullName>
    </recommendedName>
</protein>
<keyword evidence="2" id="KW-1185">Reference proteome</keyword>
<proteinExistence type="predicted"/>
<evidence type="ECO:0000313" key="2">
    <source>
        <dbReference type="Proteomes" id="UP001170310"/>
    </source>
</evidence>